<proteinExistence type="predicted"/>
<evidence type="ECO:0000256" key="2">
    <source>
        <dbReference type="SAM" id="MobiDB-lite"/>
    </source>
</evidence>
<dbReference type="Pfam" id="PF07794">
    <property type="entry name" value="DUF1633"/>
    <property type="match status" value="2"/>
</dbReference>
<evidence type="ECO:0000313" key="3">
    <source>
        <dbReference type="EMBL" id="BAA97076.1"/>
    </source>
</evidence>
<reference key="1">
    <citation type="journal article" date="2000" name="Nature">
        <title>Sequence and analysis of chromosome 3 of the plant Arabidopsis thaliana.</title>
        <authorList>
            <consortium name="European Union Chromosome 3 Arabidopsis Sequencing Consortium"/>
            <consortium name="Institute for Genomic Research"/>
            <consortium name="Kazusa DNA Research Institute"/>
            <person name="Salanoubat M."/>
            <person name="Lemcke K."/>
            <person name="Rieger M."/>
            <person name="Ansorge W."/>
            <person name="Unseld M."/>
            <person name="Fartmann B."/>
            <person name="Valle G."/>
            <person name="Blocker H."/>
            <person name="Perez-Alonso M."/>
            <person name="Obermaier B."/>
            <person name="Delseny M."/>
            <person name="Boutry M."/>
            <person name="Grivell L.A."/>
            <person name="Mache R."/>
            <person name="Puigdomenech P."/>
            <person name="De Simone V."/>
            <person name="Choisne N."/>
            <person name="Artiguenave F."/>
            <person name="Robert C."/>
            <person name="Brottier P."/>
            <person name="Wincker P."/>
            <person name="Cattolico L."/>
            <person name="Weissenbach J."/>
            <person name="Saurin W."/>
            <person name="Quetier F."/>
            <person name="Schafer M."/>
            <person name="Muller-Auer S."/>
            <person name="Gabel C."/>
            <person name="Fuchs M."/>
            <person name="Benes V."/>
            <person name="Wurmbach E."/>
            <person name="Drzonek H."/>
            <person name="Erfle H."/>
            <person name="Jordan N."/>
            <person name="Bangert S."/>
            <person name="Wiedelmann R."/>
            <person name="Kranz H."/>
            <person name="Voss H."/>
            <person name="Holland R."/>
            <person name="Brandt P."/>
            <person name="Nyakatura G."/>
            <person name="Vezzi A."/>
            <person name="D'Angelo M."/>
            <person name="Pallavicini A."/>
            <person name="Toppo S."/>
            <person name="Simionati B."/>
            <person name="Conrad A."/>
            <person name="Hornischer K."/>
            <person name="Kauer G."/>
            <person name="Lohnert T.H."/>
            <person name="Nordsiek G."/>
            <person name="Reichelt J."/>
            <person name="Scharfe M."/>
            <person name="Schon O."/>
            <person name="Bargues M."/>
            <person name="Terol J."/>
            <person name="Climent J."/>
            <person name="Navarro P."/>
            <person name="Collado C."/>
            <person name="Perez-Perez A."/>
            <person name="Ottenwalder B."/>
            <person name="Duchemin D."/>
            <person name="Cooke R."/>
            <person name="Laudie M."/>
            <person name="Berger-Llauro C."/>
            <person name="Purnelle B."/>
            <person name="Masuy D."/>
            <person name="de Haan M."/>
            <person name="Maarse A.C."/>
            <person name="Alcaraz J.P."/>
            <person name="Cottet A."/>
            <person name="Casacuberta E."/>
            <person name="Monfort A."/>
            <person name="Argiriou A."/>
            <person name="flores M."/>
            <person name="Liguori R."/>
            <person name="Vitale D."/>
            <person name="Mannhaupt G."/>
            <person name="Haase D."/>
            <person name="Schoof H."/>
            <person name="Rudd S."/>
            <person name="Zaccaria P."/>
            <person name="Mewes H.W."/>
            <person name="Mayer K.F."/>
            <person name="Kaul S."/>
            <person name="Town C.D."/>
            <person name="Koo H.L."/>
            <person name="Tallon L.J."/>
            <person name="Jenkins J."/>
            <person name="Rooney T."/>
            <person name="Rizzo M."/>
            <person name="Walts A."/>
            <person name="Utterback T."/>
            <person name="Fujii C.Y."/>
            <person name="Shea T.P."/>
            <person name="Creasy T.H."/>
            <person name="Haas B."/>
            <person name="Maiti R."/>
            <person name="Wu D."/>
            <person name="Peterson J."/>
            <person name="Van Aken S."/>
            <person name="Pai G."/>
            <person name="Militscher J."/>
            <person name="Sellers P."/>
            <person name="Gill J.E."/>
            <person name="Feldblyum T.V."/>
            <person name="Preuss D."/>
            <person name="Lin X."/>
            <person name="Nierman W.C."/>
            <person name="Salzberg S.L."/>
            <person name="White O."/>
            <person name="Venter J.C."/>
            <person name="Fraser C.M."/>
            <person name="Kaneko T."/>
            <person name="Nakamura Y."/>
            <person name="Sato S."/>
            <person name="Kato T."/>
            <person name="Asamizu E."/>
            <person name="Sasamoto S."/>
            <person name="Kimura T."/>
            <person name="Idesawa K."/>
            <person name="Kawashima K."/>
            <person name="Kishida Y."/>
            <person name="Kiyokawa C."/>
            <person name="Kohara M."/>
            <person name="Matsumoto M."/>
            <person name="Matsuno A."/>
            <person name="Muraki A."/>
            <person name="Nakayama S."/>
            <person name="Nakazaki N."/>
            <person name="Shinpo S."/>
            <person name="Takeuchi C."/>
            <person name="Wada T."/>
            <person name="Watanabe A."/>
            <person name="Yamada M."/>
            <person name="Yasuda M."/>
            <person name="Tabata S."/>
        </authorList>
    </citation>
    <scope>NUCLEOTIDE SEQUENCE [LARGE SCALE GENOMIC DNA]</scope>
    <source>
        <strain>cv. Columbia</strain>
    </source>
</reference>
<feature type="region of interest" description="Disordered" evidence="2">
    <location>
        <begin position="100"/>
        <end position="130"/>
    </location>
</feature>
<sequence length="248" mass="27589">MWTAEMERLFNAPHLTVQIRRREEISAISKIVVMMALNNFPPLHLTSRQLTQLSRDRKISFFFLLLSPSFLCYSPLSRAASLLFSFISLIFLRRNPKMSDFEDSQNKSNHSYGDDESSSETRSAASPPRVQRRVITLGGMGPIRLTNLALIDQITKAAIDLTVEKPRLQAELDDLEARCKSKEVSEFTLSKLDLPQVSEISVVRPMDVDEQGTPIGLDEFGSNKDAFPGGLAEGSGTVIATPAGESRE</sequence>
<feature type="coiled-coil region" evidence="1">
    <location>
        <begin position="158"/>
        <end position="185"/>
    </location>
</feature>
<keyword evidence="1" id="KW-0175">Coiled coil</keyword>
<dbReference type="InterPro" id="IPR012436">
    <property type="entry name" value="DUF1633"/>
</dbReference>
<dbReference type="AlphaFoldDB" id="Q9LH34"/>
<reference evidence="3" key="2">
    <citation type="submission" date="2000-05" db="EMBL/GenBank/DDBJ databases">
        <title>Structural Analysis of Arabidopsis thaliana Chromosome 3. III.</title>
        <authorList>
            <person name="Nakamura Y."/>
        </authorList>
    </citation>
    <scope>NUCLEOTIDE SEQUENCE</scope>
</reference>
<accession>Q9LH34</accession>
<dbReference type="EMBL" id="AP002067">
    <property type="protein sequence ID" value="BAA97076.1"/>
    <property type="molecule type" value="Genomic_DNA"/>
</dbReference>
<feature type="region of interest" description="Disordered" evidence="2">
    <location>
        <begin position="210"/>
        <end position="248"/>
    </location>
</feature>
<organism evidence="3">
    <name type="scientific">Arabidopsis thaliana</name>
    <name type="common">Mouse-ear cress</name>
    <dbReference type="NCBI Taxonomy" id="3702"/>
    <lineage>
        <taxon>Eukaryota</taxon>
        <taxon>Viridiplantae</taxon>
        <taxon>Streptophyta</taxon>
        <taxon>Embryophyta</taxon>
        <taxon>Tracheophyta</taxon>
        <taxon>Spermatophyta</taxon>
        <taxon>Magnoliopsida</taxon>
        <taxon>eudicotyledons</taxon>
        <taxon>Gunneridae</taxon>
        <taxon>Pentapetalae</taxon>
        <taxon>rosids</taxon>
        <taxon>malvids</taxon>
        <taxon>Brassicales</taxon>
        <taxon>Brassicaceae</taxon>
        <taxon>Camelineae</taxon>
        <taxon>Arabidopsis</taxon>
    </lineage>
</organism>
<protein>
    <submittedName>
        <fullName evidence="3">Uncharacterized protein</fullName>
    </submittedName>
</protein>
<name>Q9LH34_ARATH</name>
<evidence type="ECO:0000256" key="1">
    <source>
        <dbReference type="SAM" id="Coils"/>
    </source>
</evidence>